<proteinExistence type="predicted"/>
<gene>
    <name evidence="1" type="ORF">K8352_04355</name>
</gene>
<organism evidence="1 2">
    <name type="scientific">Cerina litoralis</name>
    <dbReference type="NCBI Taxonomy" id="2874477"/>
    <lineage>
        <taxon>Bacteria</taxon>
        <taxon>Pseudomonadati</taxon>
        <taxon>Bacteroidota</taxon>
        <taxon>Flavobacteriia</taxon>
        <taxon>Flavobacteriales</taxon>
        <taxon>Flavobacteriaceae</taxon>
        <taxon>Cerina</taxon>
    </lineage>
</organism>
<protein>
    <submittedName>
        <fullName evidence="1">Uncharacterized protein</fullName>
    </submittedName>
</protein>
<dbReference type="AlphaFoldDB" id="A0AAE3EUN4"/>
<dbReference type="RefSeq" id="WP_317901111.1">
    <property type="nucleotide sequence ID" value="NZ_JAIRBC010000005.1"/>
</dbReference>
<sequence length="180" mass="20919">MILKGLQEKLKYKSGQKFLQRELKVPGTKIDRSKGITSLGCIVDLDLFDDSNVFYDFVDEFSLRPNSVKIIGYKNYYDKNSPYATPVFSDKDLGWNGKIENGYALEFLNREYDLLINYYNEDKLLLQLMTLKAKSRINVGFDGVDENLNDLIIKTSLKDFKTFKAELKKYLIILNEIKIK</sequence>
<accession>A0AAE3EUN4</accession>
<comment type="caution">
    <text evidence="1">The sequence shown here is derived from an EMBL/GenBank/DDBJ whole genome shotgun (WGS) entry which is preliminary data.</text>
</comment>
<dbReference type="Pfam" id="PF21857">
    <property type="entry name" value="DUF6913"/>
    <property type="match status" value="1"/>
</dbReference>
<dbReference type="Proteomes" id="UP001200642">
    <property type="component" value="Unassembled WGS sequence"/>
</dbReference>
<reference evidence="1" key="1">
    <citation type="submission" date="2023-02" db="EMBL/GenBank/DDBJ databases">
        <title>Genome of Flavobacteriaceae gen. nov. sp. strain F89.</title>
        <authorList>
            <person name="Wang Y."/>
        </authorList>
    </citation>
    <scope>NUCLEOTIDE SEQUENCE</scope>
    <source>
        <strain evidence="1">F89</strain>
    </source>
</reference>
<name>A0AAE3EUN4_9FLAO</name>
<evidence type="ECO:0000313" key="1">
    <source>
        <dbReference type="EMBL" id="MCG2459967.1"/>
    </source>
</evidence>
<dbReference type="InterPro" id="IPR054207">
    <property type="entry name" value="DUF6913"/>
</dbReference>
<evidence type="ECO:0000313" key="2">
    <source>
        <dbReference type="Proteomes" id="UP001200642"/>
    </source>
</evidence>
<keyword evidence="2" id="KW-1185">Reference proteome</keyword>
<dbReference type="EMBL" id="JAIRBC010000005">
    <property type="protein sequence ID" value="MCG2459967.1"/>
    <property type="molecule type" value="Genomic_DNA"/>
</dbReference>